<evidence type="ECO:0000259" key="8">
    <source>
        <dbReference type="Pfam" id="PF07715"/>
    </source>
</evidence>
<protein>
    <submittedName>
        <fullName evidence="9">TonB-linked SusC/RagA family outer membrane protein</fullName>
    </submittedName>
</protein>
<keyword evidence="10" id="KW-1185">Reference proteome</keyword>
<dbReference type="InterPro" id="IPR023997">
    <property type="entry name" value="TonB-dep_OMP_SusC/RagA_CS"/>
</dbReference>
<evidence type="ECO:0000256" key="3">
    <source>
        <dbReference type="ARBA" id="ARBA00022452"/>
    </source>
</evidence>
<comment type="similarity">
    <text evidence="7">Belongs to the TonB-dependent receptor family.</text>
</comment>
<dbReference type="SUPFAM" id="SSF49464">
    <property type="entry name" value="Carboxypeptidase regulatory domain-like"/>
    <property type="match status" value="1"/>
</dbReference>
<evidence type="ECO:0000256" key="1">
    <source>
        <dbReference type="ARBA" id="ARBA00004571"/>
    </source>
</evidence>
<dbReference type="PROSITE" id="PS52016">
    <property type="entry name" value="TONB_DEPENDENT_REC_3"/>
    <property type="match status" value="1"/>
</dbReference>
<proteinExistence type="inferred from homology"/>
<dbReference type="InterPro" id="IPR037066">
    <property type="entry name" value="Plug_dom_sf"/>
</dbReference>
<dbReference type="Pfam" id="PF07715">
    <property type="entry name" value="Plug"/>
    <property type="match status" value="1"/>
</dbReference>
<gene>
    <name evidence="9" type="ORF">EV199_2037</name>
</gene>
<dbReference type="SUPFAM" id="SSF56935">
    <property type="entry name" value="Porins"/>
    <property type="match status" value="1"/>
</dbReference>
<dbReference type="InterPro" id="IPR036942">
    <property type="entry name" value="Beta-barrel_TonB_sf"/>
</dbReference>
<reference evidence="9 10" key="1">
    <citation type="submission" date="2019-02" db="EMBL/GenBank/DDBJ databases">
        <title>Genomic Encyclopedia of Type Strains, Phase IV (KMG-IV): sequencing the most valuable type-strain genomes for metagenomic binning, comparative biology and taxonomic classification.</title>
        <authorList>
            <person name="Goeker M."/>
        </authorList>
    </citation>
    <scope>NUCLEOTIDE SEQUENCE [LARGE SCALE GENOMIC DNA]</scope>
    <source>
        <strain evidence="9 10">DSM 18116</strain>
    </source>
</reference>
<dbReference type="InterPro" id="IPR008969">
    <property type="entry name" value="CarboxyPept-like_regulatory"/>
</dbReference>
<dbReference type="Gene3D" id="2.170.130.10">
    <property type="entry name" value="TonB-dependent receptor, plug domain"/>
    <property type="match status" value="1"/>
</dbReference>
<keyword evidence="2 7" id="KW-0813">Transport</keyword>
<keyword evidence="3 7" id="KW-1134">Transmembrane beta strand</keyword>
<evidence type="ECO:0000313" key="9">
    <source>
        <dbReference type="EMBL" id="RZS76158.1"/>
    </source>
</evidence>
<keyword evidence="6 7" id="KW-0998">Cell outer membrane</keyword>
<accession>A0A4Q7N558</accession>
<comment type="caution">
    <text evidence="9">The sequence shown here is derived from an EMBL/GenBank/DDBJ whole genome shotgun (WGS) entry which is preliminary data.</text>
</comment>
<sequence>MPKTATCDQCDTSFLCKGPKPHENRLRHSSGVYSAVQGPDVPALLTASMIKAMRLLTIFLFASSLTVSANSFSQNISLSAKGLPLKQLFQAVEKQTGFVFFYNKLLLTDTKPVSIAADNMPLSDFLESVLRHQPLSFRIEGKTITLSRKAIESPLHNFAKELFAPADTARQIKGVVSSDSNEPIAGVTVMVKGTKRGASTDAKGAFTIAAETGQVLVFTAIGYEQTEVRIKNNDRITVKMLQSVSSMQDHVVTGIYQRKKESFTGSSSTFTAKELKMVGNQSPLQALKTLDPSFAIVENSTFGSDPNRLPDIEIRGKSSVIGLTEQYGTNPNQPLFILDGFESTLSVISDMSMDRIESITLLKDAAATAIYGSKAANGVVVVETKRPAPGRLRVSYDNSTYFSWADLSDYNLMNAAEKLEFERWSGFLGSIDANGNFVTADADAKYNSRLAEVKRGVNSYWMNEPLRFATNQRHSIFAEGGDANLRYGVTLNYADNQGVMKGSDRKITSGNVKLMYRKGKLSVNNSLTIDDVNATRESIPFSAFSRANPYFRKYNETGGINKILESFTWVDLASSTPVKNETYYNPLYDFHNRNVNKSRSQGFTNNFEIEWRILTELRARARVGIIQQTLRDEIFKSPFNSEFASTDPLLQGTYFENNERKVNYDGDFSLTYGKLLAEKHMLNVVAGMRATQVSNVGSSYEVQGFIGDEFPNAAFAFDYSESKRAAYLESKRRSASYFLNTGYAFDERFLLDATVRSDGASVFGANRQFTTIWSMGLAWNIHNEKFFRDRAYEWVNSFRIRGSIGNPGNQNFSDYVSMRVYRYNNENRNPFGPSVIVSNFGNPSLKWQKTLDRNIGLDLITLKNRLRINADYFVKTTDPLLVFVNVPSSSGASSVTDNLGGQEQKGFTLVANYTLLQRKDLNWIVNINGRHLRSHYTNFGNALSNFNEKNKGVNMTRYYDGASPSDLWAVRSLGIDPATGREIFLTKDGKQTFVHNYKDEVVVGNSDPDLEGIIGTSISYKGFFANINLRYRFGGQIFMQTLYDKVENIAYEKIGLNQDRRALTDRWQKPGDNAKFKAISDSRSNPMSSRFVEDNNILAGEAISLGYENSKARWVKAIHASSVTLRLYMNDIFRVATVMNERGIDYPFARSMSFSVGVRF</sequence>
<dbReference type="InterPro" id="IPR039426">
    <property type="entry name" value="TonB-dep_rcpt-like"/>
</dbReference>
<dbReference type="Gene3D" id="2.60.40.1120">
    <property type="entry name" value="Carboxypeptidase-like, regulatory domain"/>
    <property type="match status" value="1"/>
</dbReference>
<dbReference type="NCBIfam" id="TIGR04056">
    <property type="entry name" value="OMP_RagA_SusC"/>
    <property type="match status" value="1"/>
</dbReference>
<dbReference type="EMBL" id="SGXA01000001">
    <property type="protein sequence ID" value="RZS76158.1"/>
    <property type="molecule type" value="Genomic_DNA"/>
</dbReference>
<keyword evidence="5 7" id="KW-0472">Membrane</keyword>
<dbReference type="GO" id="GO:0009279">
    <property type="term" value="C:cell outer membrane"/>
    <property type="evidence" value="ECO:0007669"/>
    <property type="project" value="UniProtKB-SubCell"/>
</dbReference>
<dbReference type="Gene3D" id="2.40.170.20">
    <property type="entry name" value="TonB-dependent receptor, beta-barrel domain"/>
    <property type="match status" value="1"/>
</dbReference>
<dbReference type="InterPro" id="IPR023996">
    <property type="entry name" value="TonB-dep_OMP_SusC/RagA"/>
</dbReference>
<dbReference type="NCBIfam" id="TIGR04057">
    <property type="entry name" value="SusC_RagA_signa"/>
    <property type="match status" value="1"/>
</dbReference>
<comment type="subcellular location">
    <subcellularLocation>
        <location evidence="1 7">Cell outer membrane</location>
        <topology evidence="1 7">Multi-pass membrane protein</topology>
    </subcellularLocation>
</comment>
<dbReference type="Proteomes" id="UP000293874">
    <property type="component" value="Unassembled WGS sequence"/>
</dbReference>
<evidence type="ECO:0000256" key="2">
    <source>
        <dbReference type="ARBA" id="ARBA00022448"/>
    </source>
</evidence>
<name>A0A4Q7N558_9BACT</name>
<dbReference type="Pfam" id="PF13715">
    <property type="entry name" value="CarbopepD_reg_2"/>
    <property type="match status" value="1"/>
</dbReference>
<organism evidence="9 10">
    <name type="scientific">Pseudobacter ginsenosidimutans</name>
    <dbReference type="NCBI Taxonomy" id="661488"/>
    <lineage>
        <taxon>Bacteria</taxon>
        <taxon>Pseudomonadati</taxon>
        <taxon>Bacteroidota</taxon>
        <taxon>Chitinophagia</taxon>
        <taxon>Chitinophagales</taxon>
        <taxon>Chitinophagaceae</taxon>
        <taxon>Pseudobacter</taxon>
    </lineage>
</organism>
<evidence type="ECO:0000313" key="10">
    <source>
        <dbReference type="Proteomes" id="UP000293874"/>
    </source>
</evidence>
<evidence type="ECO:0000256" key="6">
    <source>
        <dbReference type="ARBA" id="ARBA00023237"/>
    </source>
</evidence>
<dbReference type="InterPro" id="IPR012910">
    <property type="entry name" value="Plug_dom"/>
</dbReference>
<dbReference type="AlphaFoldDB" id="A0A4Q7N558"/>
<evidence type="ECO:0000256" key="7">
    <source>
        <dbReference type="PROSITE-ProRule" id="PRU01360"/>
    </source>
</evidence>
<evidence type="ECO:0000256" key="4">
    <source>
        <dbReference type="ARBA" id="ARBA00022692"/>
    </source>
</evidence>
<keyword evidence="4 7" id="KW-0812">Transmembrane</keyword>
<feature type="domain" description="TonB-dependent receptor plug" evidence="8">
    <location>
        <begin position="260"/>
        <end position="379"/>
    </location>
</feature>
<evidence type="ECO:0000256" key="5">
    <source>
        <dbReference type="ARBA" id="ARBA00023136"/>
    </source>
</evidence>